<keyword evidence="1" id="KW-0449">Lipoprotein</keyword>
<sequence>MSAQAVDPGSLTPPGPALELHGPAYEWALWGTTVRLVTADPAALRSAKRLVDDVLAHVELAAGPHGEADRLPSGRWVTTSATLTALVAAGLERGLVGGLEVVVDQRLVRVAPGATLDVGVVARAWGADRCAEVVATQLDVACLVSIGGDIATAGPDGSGAELGWEVLVQHADGGPAALVAVPTGLALATAAGVDGDPWSAATVVAPDAVAARGLATGLVRGRVRDADGWPARLVPPGPGAPVLVGDWPEGAEL</sequence>
<evidence type="ECO:0000313" key="2">
    <source>
        <dbReference type="Proteomes" id="UP000317893"/>
    </source>
</evidence>
<dbReference type="SUPFAM" id="SSF143631">
    <property type="entry name" value="ApbE-like"/>
    <property type="match status" value="1"/>
</dbReference>
<organism evidence="1 2">
    <name type="scientific">Lapillicoccus jejuensis</name>
    <dbReference type="NCBI Taxonomy" id="402171"/>
    <lineage>
        <taxon>Bacteria</taxon>
        <taxon>Bacillati</taxon>
        <taxon>Actinomycetota</taxon>
        <taxon>Actinomycetes</taxon>
        <taxon>Micrococcales</taxon>
        <taxon>Intrasporangiaceae</taxon>
        <taxon>Lapillicoccus</taxon>
    </lineage>
</organism>
<accession>A0A542DY60</accession>
<keyword evidence="2" id="KW-1185">Reference proteome</keyword>
<dbReference type="InterPro" id="IPR003374">
    <property type="entry name" value="ApbE-like_sf"/>
</dbReference>
<name>A0A542DY60_9MICO</name>
<dbReference type="AlphaFoldDB" id="A0A542DY60"/>
<dbReference type="InterPro" id="IPR024932">
    <property type="entry name" value="ApbE"/>
</dbReference>
<comment type="caution">
    <text evidence="1">The sequence shown here is derived from an EMBL/GenBank/DDBJ whole genome shotgun (WGS) entry which is preliminary data.</text>
</comment>
<dbReference type="OrthoDB" id="9778595at2"/>
<dbReference type="RefSeq" id="WP_141847426.1">
    <property type="nucleotide sequence ID" value="NZ_BAAAPR010000002.1"/>
</dbReference>
<dbReference type="Proteomes" id="UP000317893">
    <property type="component" value="Unassembled WGS sequence"/>
</dbReference>
<dbReference type="Gene3D" id="3.10.520.10">
    <property type="entry name" value="ApbE-like domains"/>
    <property type="match status" value="1"/>
</dbReference>
<dbReference type="Pfam" id="PF02424">
    <property type="entry name" value="ApbE"/>
    <property type="match status" value="1"/>
</dbReference>
<proteinExistence type="predicted"/>
<reference evidence="1 2" key="1">
    <citation type="submission" date="2019-06" db="EMBL/GenBank/DDBJ databases">
        <title>Sequencing the genomes of 1000 actinobacteria strains.</title>
        <authorList>
            <person name="Klenk H.-P."/>
        </authorList>
    </citation>
    <scope>NUCLEOTIDE SEQUENCE [LARGE SCALE GENOMIC DNA]</scope>
    <source>
        <strain evidence="1 2">DSM 18607</strain>
    </source>
</reference>
<protein>
    <submittedName>
        <fullName evidence="1">Thiamine biosynthesis lipoprotein ApbE</fullName>
    </submittedName>
</protein>
<dbReference type="EMBL" id="VFMN01000001">
    <property type="protein sequence ID" value="TQJ08018.1"/>
    <property type="molecule type" value="Genomic_DNA"/>
</dbReference>
<evidence type="ECO:0000313" key="1">
    <source>
        <dbReference type="EMBL" id="TQJ08018.1"/>
    </source>
</evidence>
<gene>
    <name evidence="1" type="ORF">FB458_1096</name>
</gene>